<dbReference type="AlphaFoldDB" id="A0A8H9FWE0"/>
<evidence type="ECO:0000259" key="4">
    <source>
        <dbReference type="PROSITE" id="PS50995"/>
    </source>
</evidence>
<organism evidence="5 6">
    <name type="scientific">Sphingobacterium cellulitidis</name>
    <dbReference type="NCBI Taxonomy" id="1768011"/>
    <lineage>
        <taxon>Bacteria</taxon>
        <taxon>Pseudomonadati</taxon>
        <taxon>Bacteroidota</taxon>
        <taxon>Sphingobacteriia</taxon>
        <taxon>Sphingobacteriales</taxon>
        <taxon>Sphingobacteriaceae</taxon>
        <taxon>Sphingobacterium</taxon>
    </lineage>
</organism>
<reference evidence="5" key="2">
    <citation type="submission" date="2020-09" db="EMBL/GenBank/DDBJ databases">
        <authorList>
            <person name="Sun Q."/>
            <person name="Zhou Y."/>
        </authorList>
    </citation>
    <scope>NUCLEOTIDE SEQUENCE</scope>
    <source>
        <strain evidence="5">CGMCC 1.15966</strain>
    </source>
</reference>
<dbReference type="RefSeq" id="WP_094255359.1">
    <property type="nucleotide sequence ID" value="NZ_BMKM01000001.1"/>
</dbReference>
<protein>
    <submittedName>
        <fullName evidence="5">MarR family transcriptional regulator</fullName>
    </submittedName>
</protein>
<keyword evidence="1" id="KW-0805">Transcription regulation</keyword>
<dbReference type="PRINTS" id="PR00598">
    <property type="entry name" value="HTHMARR"/>
</dbReference>
<keyword evidence="2" id="KW-0238">DNA-binding</keyword>
<dbReference type="PROSITE" id="PS50995">
    <property type="entry name" value="HTH_MARR_2"/>
    <property type="match status" value="1"/>
</dbReference>
<dbReference type="SMART" id="SM00347">
    <property type="entry name" value="HTH_MARR"/>
    <property type="match status" value="1"/>
</dbReference>
<dbReference type="InterPro" id="IPR036390">
    <property type="entry name" value="WH_DNA-bd_sf"/>
</dbReference>
<dbReference type="PANTHER" id="PTHR33164">
    <property type="entry name" value="TRANSCRIPTIONAL REGULATOR, MARR FAMILY"/>
    <property type="match status" value="1"/>
</dbReference>
<evidence type="ECO:0000256" key="2">
    <source>
        <dbReference type="ARBA" id="ARBA00023125"/>
    </source>
</evidence>
<dbReference type="Gene3D" id="1.10.10.10">
    <property type="entry name" value="Winged helix-like DNA-binding domain superfamily/Winged helix DNA-binding domain"/>
    <property type="match status" value="1"/>
</dbReference>
<gene>
    <name evidence="5" type="ORF">GCM10011516_00450</name>
</gene>
<dbReference type="Proteomes" id="UP000614460">
    <property type="component" value="Unassembled WGS sequence"/>
</dbReference>
<dbReference type="InterPro" id="IPR039422">
    <property type="entry name" value="MarR/SlyA-like"/>
</dbReference>
<name>A0A8H9FWE0_9SPHI</name>
<sequence length="147" mass="16970">MMTNEIYYASEFYSFLTGRVSTAIGRRLQRNFKDSGLHITAEQWSVLYFLWESEGLSQQEIAKLTFRDKPSVSRLISNLEKQKLLVRVCSSGDKRANQIYLTAQGHKIKDKCMQQAEKTISEALRGVDRTSMQQAQQLLEIVFNNLK</sequence>
<evidence type="ECO:0000313" key="5">
    <source>
        <dbReference type="EMBL" id="GGE06593.1"/>
    </source>
</evidence>
<reference evidence="5" key="1">
    <citation type="journal article" date="2014" name="Int. J. Syst. Evol. Microbiol.">
        <title>Complete genome sequence of Corynebacterium casei LMG S-19264T (=DSM 44701T), isolated from a smear-ripened cheese.</title>
        <authorList>
            <consortium name="US DOE Joint Genome Institute (JGI-PGF)"/>
            <person name="Walter F."/>
            <person name="Albersmeier A."/>
            <person name="Kalinowski J."/>
            <person name="Ruckert C."/>
        </authorList>
    </citation>
    <scope>NUCLEOTIDE SEQUENCE</scope>
    <source>
        <strain evidence="5">CGMCC 1.15966</strain>
    </source>
</reference>
<dbReference type="GO" id="GO:0003677">
    <property type="term" value="F:DNA binding"/>
    <property type="evidence" value="ECO:0007669"/>
    <property type="project" value="UniProtKB-KW"/>
</dbReference>
<dbReference type="Pfam" id="PF12802">
    <property type="entry name" value="MarR_2"/>
    <property type="match status" value="1"/>
</dbReference>
<dbReference type="PANTHER" id="PTHR33164:SF64">
    <property type="entry name" value="TRANSCRIPTIONAL REGULATOR SLYA"/>
    <property type="match status" value="1"/>
</dbReference>
<keyword evidence="6" id="KW-1185">Reference proteome</keyword>
<dbReference type="SUPFAM" id="SSF46785">
    <property type="entry name" value="Winged helix' DNA-binding domain"/>
    <property type="match status" value="1"/>
</dbReference>
<dbReference type="GO" id="GO:0006950">
    <property type="term" value="P:response to stress"/>
    <property type="evidence" value="ECO:0007669"/>
    <property type="project" value="TreeGrafter"/>
</dbReference>
<evidence type="ECO:0000256" key="1">
    <source>
        <dbReference type="ARBA" id="ARBA00023015"/>
    </source>
</evidence>
<comment type="caution">
    <text evidence="5">The sequence shown here is derived from an EMBL/GenBank/DDBJ whole genome shotgun (WGS) entry which is preliminary data.</text>
</comment>
<dbReference type="InterPro" id="IPR036388">
    <property type="entry name" value="WH-like_DNA-bd_sf"/>
</dbReference>
<feature type="domain" description="HTH marR-type" evidence="4">
    <location>
        <begin position="1"/>
        <end position="144"/>
    </location>
</feature>
<keyword evidence="3" id="KW-0804">Transcription</keyword>
<evidence type="ECO:0000313" key="6">
    <source>
        <dbReference type="Proteomes" id="UP000614460"/>
    </source>
</evidence>
<dbReference type="GO" id="GO:0003700">
    <property type="term" value="F:DNA-binding transcription factor activity"/>
    <property type="evidence" value="ECO:0007669"/>
    <property type="project" value="InterPro"/>
</dbReference>
<evidence type="ECO:0000256" key="3">
    <source>
        <dbReference type="ARBA" id="ARBA00023163"/>
    </source>
</evidence>
<dbReference type="EMBL" id="BMKM01000001">
    <property type="protein sequence ID" value="GGE06593.1"/>
    <property type="molecule type" value="Genomic_DNA"/>
</dbReference>
<proteinExistence type="predicted"/>
<accession>A0A8H9FWE0</accession>
<dbReference type="InterPro" id="IPR000835">
    <property type="entry name" value="HTH_MarR-typ"/>
</dbReference>